<dbReference type="PANTHER" id="PTHR23092">
    <property type="entry name" value="POLY(A) RNA POLYMERASE"/>
    <property type="match status" value="1"/>
</dbReference>
<dbReference type="InterPro" id="IPR001806">
    <property type="entry name" value="Small_GTPase"/>
</dbReference>
<dbReference type="GO" id="GO:0031123">
    <property type="term" value="P:RNA 3'-end processing"/>
    <property type="evidence" value="ECO:0007669"/>
    <property type="project" value="TreeGrafter"/>
</dbReference>
<dbReference type="GO" id="GO:0005525">
    <property type="term" value="F:GTP binding"/>
    <property type="evidence" value="ECO:0007669"/>
    <property type="project" value="InterPro"/>
</dbReference>
<evidence type="ECO:0000256" key="2">
    <source>
        <dbReference type="SAM" id="MobiDB-lite"/>
    </source>
</evidence>
<gene>
    <name evidence="4" type="ORF">PPENT_87.1.T1660025</name>
</gene>
<dbReference type="SMART" id="SM00173">
    <property type="entry name" value="RAS"/>
    <property type="match status" value="1"/>
</dbReference>
<dbReference type="Pfam" id="PF00071">
    <property type="entry name" value="Ras"/>
    <property type="match status" value="1"/>
</dbReference>
<feature type="compositionally biased region" description="Low complexity" evidence="2">
    <location>
        <begin position="363"/>
        <end position="375"/>
    </location>
</feature>
<feature type="compositionally biased region" description="Basic and acidic residues" evidence="2">
    <location>
        <begin position="982"/>
        <end position="991"/>
    </location>
</feature>
<sequence length="1000" mass="117133">MSQSYFSGLLSWVKKHNGNNQLVICQRSISLFILKMYLHDRLVQKSQYKLNSNQSIQFKDSIDQICEITECTQKQNLEEKLLSQLTLVDQDEIFDTICIRGDMIEIINLLRDCSNGKAFAEQLKIVEDNKQLKVQDATWFDSTQPQTCLNWIINEFEKQVTLLYYKHINFINYECLQQYWINNGNNIRKKVSDCISNVIKPNQNIMLQQYSSFIKDHTINIQSILSKFNDNQLETIFYLPLHNALILQSFCEKLVLQIIRESYKQSILQELECLTKNNHNIQHQQMSQQKLKKKKKQNKQKKLIHQVLQENTRIVVQKEHENQDVTTDDNQDTEDWIVVTKKKKQKSLNHSNSTNSNKEKQLSLEQQEQQPQVQENRIQMEIEEISKNDLDQQEQLQLLNQEQKQQDQQQQQLDQQQQQQFDQQQQQQQQQQNQQQEQEQTISTPEKKKLIRKNLVLPKTIELIQDPIDENLMNQAFQQMIKKLDLDIKEFIDQIRRDNDQQFPIRQLIFNRIQFIIQLLFKDAGVCLFGSCATRLALPDSDIDIGITGLETHQLNQKMDIIIEFLCKMNWVKRIKQIYPTQTTLPLIKLWVDPSIPFRNGNMNLPPIDLVCQSQLIQVDISFFGHIKHQGLISTELTCYWLQEYQELKTLTLLFKSLLKKRGLNDQSKGGISSFCLVLIVVSFLEYYYQQNAGFHSIGLATYKFLEFYGTKFNPHSMGIFYKGFDQNPFFYFEKEDFQLTIVSPITYDIISQNSSFVQTILQDINGLFNACENETKFFYDKVKFNKKKKGKKEERNLFYKEFAKLTPLFSRVGKTCLTLRYCQDQFNENQESSVNATYFDKVVDLGGGKDIKLAIWDTAGQEIFHALTTVYYRDAYGAVLVYDVTYKESFLKVEKWVEELRQFGTKDISIVVAGNKCDMKNQMQIDKNEVEEYCKKIGAKHFFTSAKAGIGISEVFRSLGESISIKVQAQESKGKKKKGLQIKDVKDTKKQNSKNDGCC</sequence>
<feature type="region of interest" description="Disordered" evidence="2">
    <location>
        <begin position="342"/>
        <end position="375"/>
    </location>
</feature>
<keyword evidence="1" id="KW-0175">Coiled coil</keyword>
<dbReference type="PROSITE" id="PS51420">
    <property type="entry name" value="RHO"/>
    <property type="match status" value="1"/>
</dbReference>
<evidence type="ECO:0000259" key="3">
    <source>
        <dbReference type="Pfam" id="PF22600"/>
    </source>
</evidence>
<keyword evidence="5" id="KW-1185">Reference proteome</keyword>
<dbReference type="NCBIfam" id="TIGR00231">
    <property type="entry name" value="small_GTP"/>
    <property type="match status" value="1"/>
</dbReference>
<dbReference type="PROSITE" id="PS51419">
    <property type="entry name" value="RAB"/>
    <property type="match status" value="1"/>
</dbReference>
<dbReference type="Pfam" id="PF22600">
    <property type="entry name" value="MTPAP-like_central"/>
    <property type="match status" value="1"/>
</dbReference>
<dbReference type="PROSITE" id="PS51421">
    <property type="entry name" value="RAS"/>
    <property type="match status" value="1"/>
</dbReference>
<proteinExistence type="predicted"/>
<feature type="domain" description="Poly(A) RNA polymerase mitochondrial-like central palm" evidence="3">
    <location>
        <begin position="485"/>
        <end position="593"/>
    </location>
</feature>
<dbReference type="EMBL" id="CAJJDO010000166">
    <property type="protein sequence ID" value="CAD8211981.1"/>
    <property type="molecule type" value="Genomic_DNA"/>
</dbReference>
<dbReference type="PANTHER" id="PTHR23092:SF48">
    <property type="entry name" value="NUCLEOTIDYLTRANSFERASE FAMILY PROTEIN"/>
    <property type="match status" value="1"/>
</dbReference>
<dbReference type="InterPro" id="IPR005225">
    <property type="entry name" value="Small_GTP-bd"/>
</dbReference>
<dbReference type="AlphaFoldDB" id="A0A8S1YEH6"/>
<dbReference type="InterPro" id="IPR045862">
    <property type="entry name" value="Trf4-like"/>
</dbReference>
<accession>A0A8S1YEH6</accession>
<evidence type="ECO:0000256" key="1">
    <source>
        <dbReference type="SAM" id="Coils"/>
    </source>
</evidence>
<dbReference type="GO" id="GO:0003729">
    <property type="term" value="F:mRNA binding"/>
    <property type="evidence" value="ECO:0007669"/>
    <property type="project" value="TreeGrafter"/>
</dbReference>
<dbReference type="GO" id="GO:0031499">
    <property type="term" value="C:TRAMP complex"/>
    <property type="evidence" value="ECO:0007669"/>
    <property type="project" value="TreeGrafter"/>
</dbReference>
<evidence type="ECO:0000313" key="4">
    <source>
        <dbReference type="EMBL" id="CAD8211981.1"/>
    </source>
</evidence>
<dbReference type="OrthoDB" id="273917at2759"/>
<dbReference type="SMART" id="SM00175">
    <property type="entry name" value="RAB"/>
    <property type="match status" value="1"/>
</dbReference>
<organism evidence="4 5">
    <name type="scientific">Paramecium pentaurelia</name>
    <dbReference type="NCBI Taxonomy" id="43138"/>
    <lineage>
        <taxon>Eukaryota</taxon>
        <taxon>Sar</taxon>
        <taxon>Alveolata</taxon>
        <taxon>Ciliophora</taxon>
        <taxon>Intramacronucleata</taxon>
        <taxon>Oligohymenophorea</taxon>
        <taxon>Peniculida</taxon>
        <taxon>Parameciidae</taxon>
        <taxon>Paramecium</taxon>
    </lineage>
</organism>
<dbReference type="GO" id="GO:0043634">
    <property type="term" value="P:polyadenylation-dependent ncRNA catabolic process"/>
    <property type="evidence" value="ECO:0007669"/>
    <property type="project" value="TreeGrafter"/>
</dbReference>
<dbReference type="CDD" id="cd05402">
    <property type="entry name" value="NT_PAP_TUTase"/>
    <property type="match status" value="1"/>
</dbReference>
<dbReference type="InterPro" id="IPR054708">
    <property type="entry name" value="MTPAP-like_central"/>
</dbReference>
<dbReference type="Proteomes" id="UP000689195">
    <property type="component" value="Unassembled WGS sequence"/>
</dbReference>
<comment type="caution">
    <text evidence="4">The sequence shown here is derived from an EMBL/GenBank/DDBJ whole genome shotgun (WGS) entry which is preliminary data.</text>
</comment>
<evidence type="ECO:0000313" key="5">
    <source>
        <dbReference type="Proteomes" id="UP000689195"/>
    </source>
</evidence>
<feature type="coiled-coil region" evidence="1">
    <location>
        <begin position="382"/>
        <end position="441"/>
    </location>
</feature>
<dbReference type="GO" id="GO:1990817">
    <property type="term" value="F:poly(A) RNA polymerase activity"/>
    <property type="evidence" value="ECO:0007669"/>
    <property type="project" value="InterPro"/>
</dbReference>
<dbReference type="SMART" id="SM00174">
    <property type="entry name" value="RHO"/>
    <property type="match status" value="1"/>
</dbReference>
<dbReference type="GO" id="GO:0003924">
    <property type="term" value="F:GTPase activity"/>
    <property type="evidence" value="ECO:0007669"/>
    <property type="project" value="InterPro"/>
</dbReference>
<dbReference type="GO" id="GO:0005730">
    <property type="term" value="C:nucleolus"/>
    <property type="evidence" value="ECO:0007669"/>
    <property type="project" value="TreeGrafter"/>
</dbReference>
<feature type="region of interest" description="Disordered" evidence="2">
    <location>
        <begin position="974"/>
        <end position="1000"/>
    </location>
</feature>
<dbReference type="SMART" id="SM00176">
    <property type="entry name" value="RAN"/>
    <property type="match status" value="1"/>
</dbReference>
<reference evidence="4" key="1">
    <citation type="submission" date="2021-01" db="EMBL/GenBank/DDBJ databases">
        <authorList>
            <consortium name="Genoscope - CEA"/>
            <person name="William W."/>
        </authorList>
    </citation>
    <scope>NUCLEOTIDE SEQUENCE</scope>
</reference>
<protein>
    <recommendedName>
        <fullName evidence="3">Poly(A) RNA polymerase mitochondrial-like central palm domain-containing protein</fullName>
    </recommendedName>
</protein>
<dbReference type="FunFam" id="3.40.50.300:FF:000808">
    <property type="entry name" value="Small GTP-binding protein, putative"/>
    <property type="match status" value="1"/>
</dbReference>
<name>A0A8S1YEH6_9CILI</name>